<dbReference type="OrthoDB" id="6433501at2759"/>
<sequence>MSDIYIQTVALPDTFSSSTIMRTPILGATSHSCKLEFWYHFNVKGGGYLEVYISQMGFGQKTRRFSQRSDTGKDWQFESIPIGNYPAGKMIEFHGTVIFAKMAGQVQDIALDNINYVNCDPNLIYSE</sequence>
<reference evidence="2" key="1">
    <citation type="submission" date="2020-08" db="EMBL/GenBank/DDBJ databases">
        <title>Multicomponent nature underlies the extraordinary mechanical properties of spider dragline silk.</title>
        <authorList>
            <person name="Kono N."/>
            <person name="Nakamura H."/>
            <person name="Mori M."/>
            <person name="Yoshida Y."/>
            <person name="Ohtoshi R."/>
            <person name="Malay A.D."/>
            <person name="Moran D.A.P."/>
            <person name="Tomita M."/>
            <person name="Numata K."/>
            <person name="Arakawa K."/>
        </authorList>
    </citation>
    <scope>NUCLEOTIDE SEQUENCE</scope>
</reference>
<evidence type="ECO:0000259" key="1">
    <source>
        <dbReference type="PROSITE" id="PS50060"/>
    </source>
</evidence>
<keyword evidence="3" id="KW-1185">Reference proteome</keyword>
<evidence type="ECO:0000313" key="2">
    <source>
        <dbReference type="EMBL" id="GFU40746.1"/>
    </source>
</evidence>
<gene>
    <name evidence="2" type="primary">MLRP2_17</name>
    <name evidence="2" type="ORF">NPIL_112151</name>
</gene>
<dbReference type="EMBL" id="BMAW01084937">
    <property type="protein sequence ID" value="GFU40746.1"/>
    <property type="molecule type" value="Genomic_DNA"/>
</dbReference>
<name>A0A8X6URH6_NEPPI</name>
<organism evidence="2 3">
    <name type="scientific">Nephila pilipes</name>
    <name type="common">Giant wood spider</name>
    <name type="synonym">Nephila maculata</name>
    <dbReference type="NCBI Taxonomy" id="299642"/>
    <lineage>
        <taxon>Eukaryota</taxon>
        <taxon>Metazoa</taxon>
        <taxon>Ecdysozoa</taxon>
        <taxon>Arthropoda</taxon>
        <taxon>Chelicerata</taxon>
        <taxon>Arachnida</taxon>
        <taxon>Araneae</taxon>
        <taxon>Araneomorphae</taxon>
        <taxon>Entelegynae</taxon>
        <taxon>Araneoidea</taxon>
        <taxon>Nephilidae</taxon>
        <taxon>Nephila</taxon>
    </lineage>
</organism>
<dbReference type="Gene3D" id="2.60.120.200">
    <property type="match status" value="1"/>
</dbReference>
<dbReference type="InterPro" id="IPR013320">
    <property type="entry name" value="ConA-like_dom_sf"/>
</dbReference>
<dbReference type="PROSITE" id="PS50060">
    <property type="entry name" value="MAM_2"/>
    <property type="match status" value="1"/>
</dbReference>
<comment type="caution">
    <text evidence="2">The sequence shown here is derived from an EMBL/GenBank/DDBJ whole genome shotgun (WGS) entry which is preliminary data.</text>
</comment>
<feature type="domain" description="MAM" evidence="1">
    <location>
        <begin position="24"/>
        <end position="121"/>
    </location>
</feature>
<dbReference type="Pfam" id="PF00629">
    <property type="entry name" value="MAM"/>
    <property type="match status" value="1"/>
</dbReference>
<dbReference type="Proteomes" id="UP000887013">
    <property type="component" value="Unassembled WGS sequence"/>
</dbReference>
<dbReference type="AlphaFoldDB" id="A0A8X6URH6"/>
<evidence type="ECO:0000313" key="3">
    <source>
        <dbReference type="Proteomes" id="UP000887013"/>
    </source>
</evidence>
<feature type="non-terminal residue" evidence="2">
    <location>
        <position position="1"/>
    </location>
</feature>
<protein>
    <submittedName>
        <fullName evidence="2">MAM and LDL-receptor class A domain-containing protein 2</fullName>
    </submittedName>
</protein>
<dbReference type="InterPro" id="IPR000998">
    <property type="entry name" value="MAM_dom"/>
</dbReference>
<proteinExistence type="predicted"/>
<dbReference type="SUPFAM" id="SSF49899">
    <property type="entry name" value="Concanavalin A-like lectins/glucanases"/>
    <property type="match status" value="1"/>
</dbReference>
<accession>A0A8X6URH6</accession>
<dbReference type="GO" id="GO:0016020">
    <property type="term" value="C:membrane"/>
    <property type="evidence" value="ECO:0007669"/>
    <property type="project" value="InterPro"/>
</dbReference>